<protein>
    <recommendedName>
        <fullName evidence="8">ML-like domain-containing protein</fullName>
    </recommendedName>
</protein>
<feature type="transmembrane region" description="Helical" evidence="7">
    <location>
        <begin position="543"/>
        <end position="568"/>
    </location>
</feature>
<feature type="transmembrane region" description="Helical" evidence="7">
    <location>
        <begin position="477"/>
        <end position="496"/>
    </location>
</feature>
<gene>
    <name evidence="9" type="ORF">BDV37DRAFT_293746</name>
</gene>
<evidence type="ECO:0000313" key="10">
    <source>
        <dbReference type="Proteomes" id="UP000325579"/>
    </source>
</evidence>
<keyword evidence="5 7" id="KW-1133">Transmembrane helix</keyword>
<feature type="transmembrane region" description="Helical" evidence="7">
    <location>
        <begin position="314"/>
        <end position="338"/>
    </location>
</feature>
<feature type="transmembrane region" description="Helical" evidence="7">
    <location>
        <begin position="393"/>
        <end position="414"/>
    </location>
</feature>
<dbReference type="EMBL" id="ML736740">
    <property type="protein sequence ID" value="KAE8409106.1"/>
    <property type="molecule type" value="Genomic_DNA"/>
</dbReference>
<dbReference type="Pfam" id="PF14558">
    <property type="entry name" value="TRP_N"/>
    <property type="match status" value="1"/>
</dbReference>
<dbReference type="InterPro" id="IPR010308">
    <property type="entry name" value="TRP_C"/>
</dbReference>
<dbReference type="PANTHER" id="PTHR31145">
    <property type="entry name" value="INTEGRAL MEMBRANE PROTEIN (AFU_ORTHOLOGUE AFUA_7G01610)"/>
    <property type="match status" value="1"/>
</dbReference>
<evidence type="ECO:0000256" key="6">
    <source>
        <dbReference type="ARBA" id="ARBA00023136"/>
    </source>
</evidence>
<name>A0A5N7DRV1_9EURO</name>
<comment type="similarity">
    <text evidence="2">Belongs to the transient receptor potential (TRP) ion channel family.</text>
</comment>
<keyword evidence="10" id="KW-1185">Reference proteome</keyword>
<proteinExistence type="inferred from homology"/>
<comment type="subcellular location">
    <subcellularLocation>
        <location evidence="1">Membrane</location>
        <topology evidence="1">Multi-pass membrane protein</topology>
    </subcellularLocation>
</comment>
<dbReference type="InterPro" id="IPR040241">
    <property type="entry name" value="TRP_Flc/Pkd2-like"/>
</dbReference>
<keyword evidence="6 7" id="KW-0472">Membrane</keyword>
<dbReference type="GO" id="GO:0055085">
    <property type="term" value="P:transmembrane transport"/>
    <property type="evidence" value="ECO:0007669"/>
    <property type="project" value="TreeGrafter"/>
</dbReference>
<feature type="transmembrane region" description="Helical" evidence="7">
    <location>
        <begin position="508"/>
        <end position="531"/>
    </location>
</feature>
<dbReference type="PANTHER" id="PTHR31145:SF2">
    <property type="entry name" value="FLAVIN CARRIER PROTEIN 2"/>
    <property type="match status" value="1"/>
</dbReference>
<dbReference type="Proteomes" id="UP000325579">
    <property type="component" value="Unassembled WGS sequence"/>
</dbReference>
<keyword evidence="3 7" id="KW-0812">Transmembrane</keyword>
<feature type="transmembrane region" description="Helical" evidence="7">
    <location>
        <begin position="359"/>
        <end position="381"/>
    </location>
</feature>
<dbReference type="RefSeq" id="XP_031946425.1">
    <property type="nucleotide sequence ID" value="XM_032089488.1"/>
</dbReference>
<evidence type="ECO:0000256" key="7">
    <source>
        <dbReference type="SAM" id="Phobius"/>
    </source>
</evidence>
<evidence type="ECO:0000256" key="3">
    <source>
        <dbReference type="ARBA" id="ARBA00022692"/>
    </source>
</evidence>
<dbReference type="InterPro" id="IPR032800">
    <property type="entry name" value="TRP_N"/>
</dbReference>
<evidence type="ECO:0000313" key="9">
    <source>
        <dbReference type="EMBL" id="KAE8409106.1"/>
    </source>
</evidence>
<evidence type="ECO:0000259" key="8">
    <source>
        <dbReference type="SMART" id="SM01320"/>
    </source>
</evidence>
<accession>A0A5N7DRV1</accession>
<dbReference type="AlphaFoldDB" id="A0A5N7DRV1"/>
<dbReference type="OrthoDB" id="5212126at2759"/>
<evidence type="ECO:0000256" key="4">
    <source>
        <dbReference type="ARBA" id="ARBA00022729"/>
    </source>
</evidence>
<keyword evidence="4" id="KW-0732">Signal</keyword>
<feature type="transmembrane region" description="Helical" evidence="7">
    <location>
        <begin position="448"/>
        <end position="465"/>
    </location>
</feature>
<evidence type="ECO:0000256" key="2">
    <source>
        <dbReference type="ARBA" id="ARBA00010642"/>
    </source>
</evidence>
<feature type="domain" description="ML-like" evidence="8">
    <location>
        <begin position="25"/>
        <end position="157"/>
    </location>
</feature>
<organism evidence="9 10">
    <name type="scientific">Aspergillus pseudonomiae</name>
    <dbReference type="NCBI Taxonomy" id="1506151"/>
    <lineage>
        <taxon>Eukaryota</taxon>
        <taxon>Fungi</taxon>
        <taxon>Dikarya</taxon>
        <taxon>Ascomycota</taxon>
        <taxon>Pezizomycotina</taxon>
        <taxon>Eurotiomycetes</taxon>
        <taxon>Eurotiomycetidae</taxon>
        <taxon>Eurotiales</taxon>
        <taxon>Aspergillaceae</taxon>
        <taxon>Aspergillus</taxon>
        <taxon>Aspergillus subgen. Circumdati</taxon>
    </lineage>
</organism>
<feature type="transmembrane region" description="Helical" evidence="7">
    <location>
        <begin position="156"/>
        <end position="185"/>
    </location>
</feature>
<dbReference type="GeneID" id="43674179"/>
<evidence type="ECO:0000256" key="5">
    <source>
        <dbReference type="ARBA" id="ARBA00022989"/>
    </source>
</evidence>
<dbReference type="Pfam" id="PF06011">
    <property type="entry name" value="TRP"/>
    <property type="match status" value="1"/>
</dbReference>
<dbReference type="GO" id="GO:0009272">
    <property type="term" value="P:fungal-type cell wall biogenesis"/>
    <property type="evidence" value="ECO:0007669"/>
    <property type="project" value="TreeGrafter"/>
</dbReference>
<dbReference type="GO" id="GO:0016020">
    <property type="term" value="C:membrane"/>
    <property type="evidence" value="ECO:0007669"/>
    <property type="project" value="UniProtKB-SubCell"/>
</dbReference>
<reference evidence="9 10" key="1">
    <citation type="submission" date="2019-04" db="EMBL/GenBank/DDBJ databases">
        <authorList>
            <consortium name="DOE Joint Genome Institute"/>
            <person name="Mondo S."/>
            <person name="Kjaerbolling I."/>
            <person name="Vesth T."/>
            <person name="Frisvad J.C."/>
            <person name="Nybo J.L."/>
            <person name="Theobald S."/>
            <person name="Kildgaard S."/>
            <person name="Isbrandt T."/>
            <person name="Kuo A."/>
            <person name="Sato A."/>
            <person name="Lyhne E.K."/>
            <person name="Kogle M.E."/>
            <person name="Wiebenga A."/>
            <person name="Kun R.S."/>
            <person name="Lubbers R.J."/>
            <person name="Makela M.R."/>
            <person name="Barry K."/>
            <person name="Chovatia M."/>
            <person name="Clum A."/>
            <person name="Daum C."/>
            <person name="Haridas S."/>
            <person name="He G."/>
            <person name="LaButti K."/>
            <person name="Lipzen A."/>
            <person name="Riley R."/>
            <person name="Salamov A."/>
            <person name="Simmons B.A."/>
            <person name="Magnuson J.K."/>
            <person name="Henrissat B."/>
            <person name="Mortensen U.H."/>
            <person name="Larsen T.O."/>
            <person name="Devries R.P."/>
            <person name="Grigoriev I.V."/>
            <person name="Machida M."/>
            <person name="Baker S.E."/>
            <person name="Andersen M.R."/>
            <person name="Cantor M.N."/>
            <person name="Hua S.X."/>
        </authorList>
    </citation>
    <scope>NUCLEOTIDE SEQUENCE [LARGE SCALE GENOMIC DNA]</scope>
    <source>
        <strain evidence="9 10">CBS 119388</strain>
    </source>
</reference>
<evidence type="ECO:0000256" key="1">
    <source>
        <dbReference type="ARBA" id="ARBA00004141"/>
    </source>
</evidence>
<sequence>MRFLICLSRGILGILYTAQFISALQILESTALIPCSDNSVINTNLFRMALTPENNSLMVEYDGEITFSGMAMLDVDVLAYGYSFLTMRLDLCDYDLSGFGPMIPQNLTVPYASLTLSVIAYTIPDLDAVVRVNMISNSTNRSVTCIEACVIKSSTVYLAAVGWTLAVIIGLGLFGSIMPSALSYLSISNQISFRTSLLLNFMQGQAMVGLNAMEFKPMIQNWIQNFQWTMSIVHADFLDTITTWFQRSTGGTPSTLYSEASTISIGLLKRSEEALIGRSVPASGDGAEVLLHGIIHMGYRAGLESTNIFMTGHLVFRFIAMVMLRAIIALKLGLSVVLKKTQCTKSGCSFATLADWQHFIRGSLCQIACLGYPQIYVFTMWELWQQDSAAEVLLAITLWLATTVILGHATFRVLQHSRTARRSNEPLMCSLHFDSPCLAKWGHLYAHYRAHAFYFIIPLLLYTVLKGMTIEVAQQNPIAQVIVLLILEAGLLIGTATVRPYMGKKANVFATTAAAINLVNVIFCVVFTNIFDQPDLMTGIVALFSFLNAVFTLVLVIFLLTGIVYTCWVSQSQPMKYQLGVWDRLEKLLSYQLTAIGPTIRLPGIYLVGISPT</sequence>
<dbReference type="SMART" id="SM01320">
    <property type="entry name" value="TRP_N"/>
    <property type="match status" value="1"/>
</dbReference>